<proteinExistence type="predicted"/>
<reference evidence="2 3" key="1">
    <citation type="submission" date="2016-04" db="EMBL/GenBank/DDBJ databases">
        <authorList>
            <person name="Regsiter A."/>
            <person name="William W."/>
        </authorList>
    </citation>
    <scope>NUCLEOTIDE SEQUENCE [LARGE SCALE GENOMIC DNA]</scope>
    <source>
        <strain evidence="2 3">92</strain>
    </source>
</reference>
<accession>A0AAX2BDB4</accession>
<dbReference type="PANTHER" id="PTHR43581:SF2">
    <property type="entry name" value="EXCINUCLEASE ATPASE SUBUNIT"/>
    <property type="match status" value="1"/>
</dbReference>
<sequence length="602" mass="68868">MLFNKIEIDNIGPISNLSIEFPKIDESPKPLIIVGENGTGKSILLAHLVNSLMVGKQEVYEDVEVEKGRVFKYRSPQYIKSGENYSYSNVEFESGEKVQEWQLERPKNEFEEKLGYTPIRPEWNQIHTGENSHFFSSFNVNSEETNNIFKKQCCLYFPVNRFEEPAWLNLLNLKAKASYTELKRISGFSNRDTICISPLKNNINWLLDLMFDRQVFDIKIQNMRFPLQVMPNEINIPVFIGYNGQSSSIYDAVLQVIRVILNEHGDIRLGAGARKTRQISVMRNEKMWVPNLFQLSTGEVQLINLFLSILRDYDLSDGELNTLNDIKGIVIVDEIDAHLHAIHQKEVLPKLIKLFPNIQFIVTSHSPLFLIGMEQEFGDNGFEIISMPKGEKVSASDFSEFIAAYEAFKETTSHRDEITKEILQHAKPVVFVEGDYDIRYLVKAADILERVDVLERIQIKDGDGFGNLDKIWKSYNNSISEVVPNKIILLFDCDTHKQDANKNLVFKRVLPSNSENPISIGIENLFPQTTIDRIEAIKPQYIDFQEASVSRIRGVETHLSASKSVNKDEKGNMCDLLCETGTAEDFSGFKVVFDIIEEIINS</sequence>
<dbReference type="InterPro" id="IPR003593">
    <property type="entry name" value="AAA+_ATPase"/>
</dbReference>
<dbReference type="Pfam" id="PF13476">
    <property type="entry name" value="AAA_23"/>
    <property type="match status" value="1"/>
</dbReference>
<dbReference type="SUPFAM" id="SSF52540">
    <property type="entry name" value="P-loop containing nucleoside triphosphate hydrolases"/>
    <property type="match status" value="1"/>
</dbReference>
<dbReference type="CDD" id="cd00267">
    <property type="entry name" value="ABC_ATPase"/>
    <property type="match status" value="1"/>
</dbReference>
<dbReference type="InterPro" id="IPR038729">
    <property type="entry name" value="Rad50/SbcC_AAA"/>
</dbReference>
<evidence type="ECO:0000259" key="1">
    <source>
        <dbReference type="SMART" id="SM00382"/>
    </source>
</evidence>
<dbReference type="EMBL" id="LT556085">
    <property type="protein sequence ID" value="SAY83396.1"/>
    <property type="molecule type" value="Genomic_DNA"/>
</dbReference>
<dbReference type="InterPro" id="IPR003959">
    <property type="entry name" value="ATPase_AAA_core"/>
</dbReference>
<dbReference type="InterPro" id="IPR051396">
    <property type="entry name" value="Bact_Antivir_Def_Nuclease"/>
</dbReference>
<dbReference type="GO" id="GO:0005524">
    <property type="term" value="F:ATP binding"/>
    <property type="evidence" value="ECO:0007669"/>
    <property type="project" value="InterPro"/>
</dbReference>
<name>A0AAX2BDB4_CITAM</name>
<protein>
    <recommendedName>
        <fullName evidence="1">AAA+ ATPase domain-containing protein</fullName>
    </recommendedName>
</protein>
<dbReference type="Proteomes" id="UP000245995">
    <property type="component" value="Chromosome CITRO92"/>
</dbReference>
<dbReference type="PANTHER" id="PTHR43581">
    <property type="entry name" value="ATP/GTP PHOSPHATASE"/>
    <property type="match status" value="1"/>
</dbReference>
<dbReference type="Pfam" id="PF13304">
    <property type="entry name" value="AAA_21"/>
    <property type="match status" value="1"/>
</dbReference>
<dbReference type="InterPro" id="IPR027417">
    <property type="entry name" value="P-loop_NTPase"/>
</dbReference>
<dbReference type="AlphaFoldDB" id="A0AAX2BDB4"/>
<feature type="domain" description="AAA+ ATPase" evidence="1">
    <location>
        <begin position="27"/>
        <end position="391"/>
    </location>
</feature>
<dbReference type="Gene3D" id="3.40.50.300">
    <property type="entry name" value="P-loop containing nucleotide triphosphate hydrolases"/>
    <property type="match status" value="2"/>
</dbReference>
<dbReference type="GO" id="GO:0016887">
    <property type="term" value="F:ATP hydrolysis activity"/>
    <property type="evidence" value="ECO:0007669"/>
    <property type="project" value="InterPro"/>
</dbReference>
<evidence type="ECO:0000313" key="3">
    <source>
        <dbReference type="Proteomes" id="UP000245995"/>
    </source>
</evidence>
<dbReference type="SMART" id="SM00382">
    <property type="entry name" value="AAA"/>
    <property type="match status" value="1"/>
</dbReference>
<gene>
    <name evidence="2" type="ORF">CITRO92_0449</name>
</gene>
<organism evidence="2 3">
    <name type="scientific">Citrobacter amalonaticus</name>
    <dbReference type="NCBI Taxonomy" id="35703"/>
    <lineage>
        <taxon>Bacteria</taxon>
        <taxon>Pseudomonadati</taxon>
        <taxon>Pseudomonadota</taxon>
        <taxon>Gammaproteobacteria</taxon>
        <taxon>Enterobacterales</taxon>
        <taxon>Enterobacteriaceae</taxon>
        <taxon>Citrobacter</taxon>
    </lineage>
</organism>
<dbReference type="GO" id="GO:0006302">
    <property type="term" value="P:double-strand break repair"/>
    <property type="evidence" value="ECO:0007669"/>
    <property type="project" value="InterPro"/>
</dbReference>
<evidence type="ECO:0000313" key="2">
    <source>
        <dbReference type="EMBL" id="SAY83396.1"/>
    </source>
</evidence>